<evidence type="ECO:0000313" key="2">
    <source>
        <dbReference type="EMBL" id="UQS24650.1"/>
    </source>
</evidence>
<dbReference type="EMBL" id="CP091196">
    <property type="protein sequence ID" value="UQS24650.1"/>
    <property type="molecule type" value="Genomic_DNA"/>
</dbReference>
<protein>
    <submittedName>
        <fullName evidence="2">Uncharacterized protein</fullName>
    </submittedName>
</protein>
<accession>A0ABY4NX66</accession>
<dbReference type="Proteomes" id="UP000830158">
    <property type="component" value="Chromosome"/>
</dbReference>
<dbReference type="RefSeq" id="WP_162831002.1">
    <property type="nucleotide sequence ID" value="NZ_CP091196.1"/>
</dbReference>
<organism evidence="2 3">
    <name type="scientific">Amycolatopsis thermalba</name>
    <dbReference type="NCBI Taxonomy" id="944492"/>
    <lineage>
        <taxon>Bacteria</taxon>
        <taxon>Bacillati</taxon>
        <taxon>Actinomycetota</taxon>
        <taxon>Actinomycetes</taxon>
        <taxon>Pseudonocardiales</taxon>
        <taxon>Pseudonocardiaceae</taxon>
        <taxon>Amycolatopsis</taxon>
    </lineage>
</organism>
<keyword evidence="1" id="KW-1133">Transmembrane helix</keyword>
<gene>
    <name evidence="2" type="ORF">L1857_18425</name>
</gene>
<keyword evidence="1" id="KW-0812">Transmembrane</keyword>
<evidence type="ECO:0000256" key="1">
    <source>
        <dbReference type="SAM" id="Phobius"/>
    </source>
</evidence>
<feature type="transmembrane region" description="Helical" evidence="1">
    <location>
        <begin position="24"/>
        <end position="45"/>
    </location>
</feature>
<keyword evidence="3" id="KW-1185">Reference proteome</keyword>
<name>A0ABY4NX66_9PSEU</name>
<proteinExistence type="predicted"/>
<sequence length="53" mass="5818">MSGNATWTYPVRRRTLEPGGVPMFTVWLSLLAETVVVTAVAAALARWSSRSRP</sequence>
<keyword evidence="1" id="KW-0472">Membrane</keyword>
<reference evidence="2" key="1">
    <citation type="submission" date="2022-01" db="EMBL/GenBank/DDBJ databases">
        <title>PSI-footprinting approach for the identification of protein synthesis inhibitor producers.</title>
        <authorList>
            <person name="Handel F."/>
            <person name="Kulik A."/>
            <person name="Wex K.W."/>
            <person name="Berscheid A."/>
            <person name="Saur J.S."/>
            <person name="Winkler A."/>
            <person name="Wibberg D."/>
            <person name="Kalinowski J."/>
            <person name="Broetz-Oesterhelt H."/>
            <person name="Mast Y."/>
        </authorList>
    </citation>
    <scope>NUCLEOTIDE SEQUENCE</scope>
    <source>
        <strain evidence="2">KNN 49.3e</strain>
    </source>
</reference>
<evidence type="ECO:0000313" key="3">
    <source>
        <dbReference type="Proteomes" id="UP000830158"/>
    </source>
</evidence>